<dbReference type="PRINTS" id="PR00080">
    <property type="entry name" value="SDRFAMILY"/>
</dbReference>
<keyword evidence="3" id="KW-0443">Lipid metabolism</keyword>
<dbReference type="PROSITE" id="PS00061">
    <property type="entry name" value="ADH_SHORT"/>
    <property type="match status" value="1"/>
</dbReference>
<dbReference type="KEGG" id="vfa:MM35RIKEN_03430"/>
<sequence>MLFEKTAIVTGAASGIGYAVAQALRQEGAQVVMADVNEALLIESARKLGGVPFVGNLTRREDCRRLVDFTVERFGGVDILANVAGVQHVCPIEEFPEDKWDFIISLMLTAPFLLTRYCWPYMKEKGWGRIINMSSIHGLVASEFKSAYVSAKHGLVGFTKTAAMEGGPQGITCNAICPAYVMTPLVEKQIAAQAQTHGIPEEKVISDIMLSKAAIKKMVPAENIGAIVKFLCSDAAASITGIALPIDGGWTAN</sequence>
<dbReference type="PANTHER" id="PTHR42879">
    <property type="entry name" value="3-OXOACYL-(ACYL-CARRIER-PROTEIN) REDUCTASE"/>
    <property type="match status" value="1"/>
</dbReference>
<evidence type="ECO:0000256" key="2">
    <source>
        <dbReference type="ARBA" id="ARBA00023002"/>
    </source>
</evidence>
<dbReference type="NCBIfam" id="NF009093">
    <property type="entry name" value="PRK12429.1"/>
    <property type="match status" value="1"/>
</dbReference>
<dbReference type="GO" id="GO:0003858">
    <property type="term" value="F:3-hydroxybutyrate dehydrogenase activity"/>
    <property type="evidence" value="ECO:0007669"/>
    <property type="project" value="InterPro"/>
</dbReference>
<evidence type="ECO:0000313" key="5">
    <source>
        <dbReference type="Proteomes" id="UP000681343"/>
    </source>
</evidence>
<dbReference type="PRINTS" id="PR00081">
    <property type="entry name" value="GDHRDH"/>
</dbReference>
<keyword evidence="3" id="KW-0753">Steroid metabolism</keyword>
<comment type="similarity">
    <text evidence="1">Belongs to the short-chain dehydrogenases/reductases (SDR) family.</text>
</comment>
<dbReference type="InterPro" id="IPR002347">
    <property type="entry name" value="SDR_fam"/>
</dbReference>
<dbReference type="EMBL" id="AP023415">
    <property type="protein sequence ID" value="BCK78151.1"/>
    <property type="molecule type" value="Genomic_DNA"/>
</dbReference>
<name>A0A810PYA5_9FIRM</name>
<dbReference type="InterPro" id="IPR011294">
    <property type="entry name" value="3-OHbutyrate_DH"/>
</dbReference>
<dbReference type="InterPro" id="IPR036291">
    <property type="entry name" value="NAD(P)-bd_dom_sf"/>
</dbReference>
<dbReference type="RefSeq" id="WP_212818717.1">
    <property type="nucleotide sequence ID" value="NZ_AP023415.1"/>
</dbReference>
<reference evidence="4" key="1">
    <citation type="submission" date="2020-09" db="EMBL/GenBank/DDBJ databases">
        <title>New species isolated from human feces.</title>
        <authorList>
            <person name="Kitahara M."/>
            <person name="Shigeno Y."/>
            <person name="Shime M."/>
            <person name="Matsumoto Y."/>
            <person name="Nakamura S."/>
            <person name="Motooka D."/>
            <person name="Fukuoka S."/>
            <person name="Nishikawa H."/>
            <person name="Benno Y."/>
        </authorList>
    </citation>
    <scope>NUCLEOTIDE SEQUENCE</scope>
    <source>
        <strain evidence="4">MM35</strain>
    </source>
</reference>
<organism evidence="4 5">
    <name type="scientific">Vescimonas fastidiosa</name>
    <dbReference type="NCBI Taxonomy" id="2714353"/>
    <lineage>
        <taxon>Bacteria</taxon>
        <taxon>Bacillati</taxon>
        <taxon>Bacillota</taxon>
        <taxon>Clostridia</taxon>
        <taxon>Eubacteriales</taxon>
        <taxon>Oscillospiraceae</taxon>
        <taxon>Vescimonas</taxon>
    </lineage>
</organism>
<dbReference type="InterPro" id="IPR050259">
    <property type="entry name" value="SDR"/>
</dbReference>
<dbReference type="SUPFAM" id="SSF51735">
    <property type="entry name" value="NAD(P)-binding Rossmann-fold domains"/>
    <property type="match status" value="1"/>
</dbReference>
<proteinExistence type="inferred from homology"/>
<dbReference type="FunFam" id="3.40.50.720:FF:000084">
    <property type="entry name" value="Short-chain dehydrogenase reductase"/>
    <property type="match status" value="1"/>
</dbReference>
<dbReference type="GO" id="GO:0008206">
    <property type="term" value="P:bile acid metabolic process"/>
    <property type="evidence" value="ECO:0007669"/>
    <property type="project" value="UniProtKB-ARBA"/>
</dbReference>
<keyword evidence="5" id="KW-1185">Reference proteome</keyword>
<dbReference type="NCBIfam" id="TIGR01963">
    <property type="entry name" value="PHB_DH"/>
    <property type="match status" value="1"/>
</dbReference>
<dbReference type="Pfam" id="PF13561">
    <property type="entry name" value="adh_short_C2"/>
    <property type="match status" value="1"/>
</dbReference>
<dbReference type="Proteomes" id="UP000681343">
    <property type="component" value="Chromosome"/>
</dbReference>
<evidence type="ECO:0000256" key="3">
    <source>
        <dbReference type="ARBA" id="ARBA00023221"/>
    </source>
</evidence>
<dbReference type="AlphaFoldDB" id="A0A810PYA5"/>
<protein>
    <submittedName>
        <fullName evidence="4">3-hydroxybutyrate dehydrogenase</fullName>
    </submittedName>
</protein>
<dbReference type="InterPro" id="IPR020904">
    <property type="entry name" value="Sc_DH/Rdtase_CS"/>
</dbReference>
<dbReference type="PANTHER" id="PTHR42879:SF2">
    <property type="entry name" value="3-OXOACYL-[ACYL-CARRIER-PROTEIN] REDUCTASE FABG"/>
    <property type="match status" value="1"/>
</dbReference>
<gene>
    <name evidence="4" type="ORF">MM35RIKEN_03430</name>
</gene>
<keyword evidence="2" id="KW-0560">Oxidoreductase</keyword>
<evidence type="ECO:0000256" key="1">
    <source>
        <dbReference type="ARBA" id="ARBA00006484"/>
    </source>
</evidence>
<accession>A0A810PYA5</accession>
<evidence type="ECO:0000313" key="4">
    <source>
        <dbReference type="EMBL" id="BCK78151.1"/>
    </source>
</evidence>
<dbReference type="Gene3D" id="3.40.50.720">
    <property type="entry name" value="NAD(P)-binding Rossmann-like Domain"/>
    <property type="match status" value="1"/>
</dbReference>